<dbReference type="GO" id="GO:0016887">
    <property type="term" value="F:ATP hydrolysis activity"/>
    <property type="evidence" value="ECO:0007669"/>
    <property type="project" value="InterPro"/>
</dbReference>
<dbReference type="Gene3D" id="3.40.1110.10">
    <property type="entry name" value="Calcium-transporting ATPase, cytoplasmic domain N"/>
    <property type="match status" value="1"/>
</dbReference>
<keyword evidence="5 12" id="KW-0547">Nucleotide-binding</keyword>
<feature type="non-terminal residue" evidence="16">
    <location>
        <position position="1"/>
    </location>
</feature>
<protein>
    <recommendedName>
        <fullName evidence="14">Phospholipid-transporting ATPase</fullName>
        <ecNumber evidence="14">7.6.2.1</ecNumber>
    </recommendedName>
</protein>
<evidence type="ECO:0000256" key="11">
    <source>
        <dbReference type="ARBA" id="ARBA00034036"/>
    </source>
</evidence>
<evidence type="ECO:0000256" key="1">
    <source>
        <dbReference type="ARBA" id="ARBA00004141"/>
    </source>
</evidence>
<feature type="binding site" evidence="12">
    <location>
        <position position="171"/>
    </location>
    <ligand>
        <name>ATP</name>
        <dbReference type="ChEBI" id="CHEBI:30616"/>
    </ligand>
</feature>
<dbReference type="InterPro" id="IPR032630">
    <property type="entry name" value="P_typ_ATPase_c"/>
</dbReference>
<dbReference type="GO" id="GO:0005886">
    <property type="term" value="C:plasma membrane"/>
    <property type="evidence" value="ECO:0007669"/>
    <property type="project" value="TreeGrafter"/>
</dbReference>
<dbReference type="NCBIfam" id="TIGR01652">
    <property type="entry name" value="ATPase-Plipid"/>
    <property type="match status" value="1"/>
</dbReference>
<feature type="binding site" evidence="12">
    <location>
        <position position="169"/>
    </location>
    <ligand>
        <name>ATP</name>
        <dbReference type="ChEBI" id="CHEBI:30616"/>
    </ligand>
</feature>
<comment type="cofactor">
    <cofactor evidence="13">
        <name>Mg(2+)</name>
        <dbReference type="ChEBI" id="CHEBI:18420"/>
    </cofactor>
</comment>
<feature type="binding site" evidence="12">
    <location>
        <position position="34"/>
    </location>
    <ligand>
        <name>ATP</name>
        <dbReference type="ChEBI" id="CHEBI:30616"/>
    </ligand>
</feature>
<evidence type="ECO:0000256" key="8">
    <source>
        <dbReference type="ARBA" id="ARBA00022967"/>
    </source>
</evidence>
<feature type="transmembrane region" description="Helical" evidence="14">
    <location>
        <begin position="394"/>
        <end position="413"/>
    </location>
</feature>
<dbReference type="FunFam" id="3.40.50.1000:FF:000014">
    <property type="entry name" value="Phospholipid-transporting ATPase"/>
    <property type="match status" value="1"/>
</dbReference>
<dbReference type="InterPro" id="IPR023298">
    <property type="entry name" value="ATPase_P-typ_TM_dom_sf"/>
</dbReference>
<evidence type="ECO:0000256" key="9">
    <source>
        <dbReference type="ARBA" id="ARBA00022989"/>
    </source>
</evidence>
<evidence type="ECO:0000256" key="12">
    <source>
        <dbReference type="PIRSR" id="PIRSR606539-2"/>
    </source>
</evidence>
<keyword evidence="6 12" id="KW-0067">ATP-binding</keyword>
<dbReference type="SUPFAM" id="SSF81660">
    <property type="entry name" value="Metal cation-transporting ATPase, ATP-binding domain N"/>
    <property type="match status" value="1"/>
</dbReference>
<feature type="binding site" evidence="12">
    <location>
        <position position="308"/>
    </location>
    <ligand>
        <name>ATP</name>
        <dbReference type="ChEBI" id="CHEBI:30616"/>
    </ligand>
</feature>
<dbReference type="AlphaFoldDB" id="A0A418CKY8"/>
<feature type="transmembrane region" description="Helical" evidence="14">
    <location>
        <begin position="361"/>
        <end position="382"/>
    </location>
</feature>
<dbReference type="InterPro" id="IPR023299">
    <property type="entry name" value="ATPase_P-typ_cyto_dom_N"/>
</dbReference>
<dbReference type="SUPFAM" id="SSF56784">
    <property type="entry name" value="HAD-like"/>
    <property type="match status" value="1"/>
</dbReference>
<dbReference type="InterPro" id="IPR001757">
    <property type="entry name" value="P_typ_ATPase"/>
</dbReference>
<organism evidence="16 17">
    <name type="scientific">Aphanomyces astaci</name>
    <name type="common">Crayfish plague agent</name>
    <dbReference type="NCBI Taxonomy" id="112090"/>
    <lineage>
        <taxon>Eukaryota</taxon>
        <taxon>Sar</taxon>
        <taxon>Stramenopiles</taxon>
        <taxon>Oomycota</taxon>
        <taxon>Saprolegniomycetes</taxon>
        <taxon>Saprolegniales</taxon>
        <taxon>Verrucalvaceae</taxon>
        <taxon>Aphanomyces</taxon>
    </lineage>
</organism>
<comment type="subcellular location">
    <subcellularLocation>
        <location evidence="1 14">Membrane</location>
        <topology evidence="1 14">Multi-pass membrane protein</topology>
    </subcellularLocation>
</comment>
<keyword evidence="8 14" id="KW-1278">Translocase</keyword>
<feature type="transmembrane region" description="Helical" evidence="14">
    <location>
        <begin position="443"/>
        <end position="466"/>
    </location>
</feature>
<feature type="binding site" evidence="12">
    <location>
        <position position="57"/>
    </location>
    <ligand>
        <name>ATP</name>
        <dbReference type="ChEBI" id="CHEBI:30616"/>
    </ligand>
</feature>
<dbReference type="VEuPathDB" id="FungiDB:H257_15582"/>
<evidence type="ECO:0000256" key="4">
    <source>
        <dbReference type="ARBA" id="ARBA00022723"/>
    </source>
</evidence>
<sequence length="719" mass="80227">YKLVAPAPLVQVEVSLKAKPSTMQTFTILNVNEFNSTRKRMSTVVQFADGRIVVYCKGADNVIIPRCKLDSSSAQLDEHLKAFASEGLRTLVLAKRELSEADYEAWNKVYQAAATSLTDRDNLLDAAAEELEVNMDIVGATAIEDKLQVGVPNTIHSLAQAGIKIWVLTGDKEETAVNIGHACRLLNDGMQLLYVNREDMTGLMEQLEYLYNMESIQKHYKNRTVAENIGIVCDGKSLVHFFPSKSLSADEKVVAKELRRKLLVVASVCKAMVACRVSPAQKADIVNLVRYNSRNKPITLAIGDGANDVNMIQSAHVGIGICGQEGVQAVNASDYAIAQFRFLQRLLLVHGRSNYKRIAKVILYSFYKNMSLVIVLFFYNFYNGQSGTSLFESFVMAGWNFFLALPIIAIGIFDEDVSPEQAMAFPALYMTGQRNDDLNVYRFCLWIGNAIFHACVSFWLPIYIVAGYPTEAFHLQGTTIYTGLLMTMNCKVIMETMSWTMYSHGFIVFSLLLFFFFLGVYPLFTFLSWDMVGITPVLLSGIYWAVFFLVPVANFLVDLSLKLYDHPPLFLMATKQQRSFGNVAWMKFYCPTDADILRERYVLKRLRAKVSCGVSEAAKTQGMHEPVDDRRGSVGRTPDQLIADKKAGVRNLTDVMYTGFAYTSAESVGRGLGARDIASLRVDQFQQTGKTDVITEMRLHSAGHFVPPPGVIADESDGE</sequence>
<dbReference type="GO" id="GO:0045332">
    <property type="term" value="P:phospholipid translocation"/>
    <property type="evidence" value="ECO:0007669"/>
    <property type="project" value="TreeGrafter"/>
</dbReference>
<proteinExistence type="inferred from homology"/>
<evidence type="ECO:0000313" key="17">
    <source>
        <dbReference type="Proteomes" id="UP000285712"/>
    </source>
</evidence>
<dbReference type="SUPFAM" id="SSF81665">
    <property type="entry name" value="Calcium ATPase, transmembrane domain M"/>
    <property type="match status" value="1"/>
</dbReference>
<dbReference type="EMBL" id="QUTG01007907">
    <property type="protein sequence ID" value="RHY81820.1"/>
    <property type="molecule type" value="Genomic_DNA"/>
</dbReference>
<keyword evidence="3 14" id="KW-0812">Transmembrane</keyword>
<accession>A0A418CKY8</accession>
<dbReference type="EC" id="7.6.2.1" evidence="14"/>
<feature type="domain" description="P-type ATPase C-terminal" evidence="15">
    <location>
        <begin position="330"/>
        <end position="564"/>
    </location>
</feature>
<feature type="binding site" evidence="12">
    <location>
        <position position="307"/>
    </location>
    <ligand>
        <name>ATP</name>
        <dbReference type="ChEBI" id="CHEBI:30616"/>
    </ligand>
</feature>
<dbReference type="InterPro" id="IPR036412">
    <property type="entry name" value="HAD-like_sf"/>
</dbReference>
<evidence type="ECO:0000256" key="5">
    <source>
        <dbReference type="ARBA" id="ARBA00022741"/>
    </source>
</evidence>
<feature type="binding site" evidence="12">
    <location>
        <position position="89"/>
    </location>
    <ligand>
        <name>ATP</name>
        <dbReference type="ChEBI" id="CHEBI:30616"/>
    </ligand>
</feature>
<feature type="binding site" evidence="13">
    <location>
        <position position="308"/>
    </location>
    <ligand>
        <name>Mg(2+)</name>
        <dbReference type="ChEBI" id="CHEBI:18420"/>
    </ligand>
</feature>
<dbReference type="GO" id="GO:0005524">
    <property type="term" value="F:ATP binding"/>
    <property type="evidence" value="ECO:0007669"/>
    <property type="project" value="UniProtKB-UniRule"/>
</dbReference>
<dbReference type="GO" id="GO:0000287">
    <property type="term" value="F:magnesium ion binding"/>
    <property type="evidence" value="ECO:0007669"/>
    <property type="project" value="UniProtKB-UniRule"/>
</dbReference>
<dbReference type="InterPro" id="IPR023214">
    <property type="entry name" value="HAD_sf"/>
</dbReference>
<evidence type="ECO:0000259" key="15">
    <source>
        <dbReference type="Pfam" id="PF16212"/>
    </source>
</evidence>
<dbReference type="PANTHER" id="PTHR24092">
    <property type="entry name" value="PROBABLE PHOSPHOLIPID-TRANSPORTING ATPASE"/>
    <property type="match status" value="1"/>
</dbReference>
<feature type="binding site" evidence="12">
    <location>
        <position position="282"/>
    </location>
    <ligand>
        <name>ATP</name>
        <dbReference type="ChEBI" id="CHEBI:30616"/>
    </ligand>
</feature>
<evidence type="ECO:0000256" key="6">
    <source>
        <dbReference type="ARBA" id="ARBA00022840"/>
    </source>
</evidence>
<dbReference type="Proteomes" id="UP000285712">
    <property type="component" value="Unassembled WGS sequence"/>
</dbReference>
<comment type="catalytic activity">
    <reaction evidence="11 14">
        <text>ATP + H2O + phospholipidSide 1 = ADP + phosphate + phospholipidSide 2.</text>
        <dbReference type="EC" id="7.6.2.1"/>
    </reaction>
</comment>
<evidence type="ECO:0000256" key="10">
    <source>
        <dbReference type="ARBA" id="ARBA00023136"/>
    </source>
</evidence>
<feature type="transmembrane region" description="Helical" evidence="14">
    <location>
        <begin position="506"/>
        <end position="529"/>
    </location>
</feature>
<evidence type="ECO:0000256" key="14">
    <source>
        <dbReference type="RuleBase" id="RU362033"/>
    </source>
</evidence>
<name>A0A418CKY8_APHAT</name>
<dbReference type="InterPro" id="IPR006539">
    <property type="entry name" value="P-type_ATPase_IV"/>
</dbReference>
<comment type="similarity">
    <text evidence="2 14">Belongs to the cation transport ATPase (P-type) (TC 3.A.3) family. Type IV subfamily.</text>
</comment>
<dbReference type="GO" id="GO:0140326">
    <property type="term" value="F:ATPase-coupled intramembrane lipid transporter activity"/>
    <property type="evidence" value="ECO:0007669"/>
    <property type="project" value="UniProtKB-EC"/>
</dbReference>
<evidence type="ECO:0000313" key="16">
    <source>
        <dbReference type="EMBL" id="RHY81820.1"/>
    </source>
</evidence>
<feature type="binding site" evidence="12">
    <location>
        <position position="170"/>
    </location>
    <ligand>
        <name>ATP</name>
        <dbReference type="ChEBI" id="CHEBI:30616"/>
    </ligand>
</feature>
<dbReference type="NCBIfam" id="TIGR01494">
    <property type="entry name" value="ATPase_P-type"/>
    <property type="match status" value="1"/>
</dbReference>
<dbReference type="Pfam" id="PF13246">
    <property type="entry name" value="Cation_ATPase"/>
    <property type="match status" value="1"/>
</dbReference>
<feature type="binding site" evidence="13">
    <location>
        <position position="304"/>
    </location>
    <ligand>
        <name>Mg(2+)</name>
        <dbReference type="ChEBI" id="CHEBI:18420"/>
    </ligand>
</feature>
<dbReference type="Pfam" id="PF16212">
    <property type="entry name" value="PhoLip_ATPase_C"/>
    <property type="match status" value="1"/>
</dbReference>
<feature type="binding site" evidence="12">
    <location>
        <position position="276"/>
    </location>
    <ligand>
        <name>ATP</name>
        <dbReference type="ChEBI" id="CHEBI:30616"/>
    </ligand>
</feature>
<feature type="transmembrane region" description="Helical" evidence="14">
    <location>
        <begin position="541"/>
        <end position="561"/>
    </location>
</feature>
<dbReference type="PANTHER" id="PTHR24092:SF150">
    <property type="entry name" value="PHOSPHOLIPID-TRANSPORTING ATPASE"/>
    <property type="match status" value="1"/>
</dbReference>
<comment type="caution">
    <text evidence="14">Lacks conserved residue(s) required for the propagation of feature annotation.</text>
</comment>
<dbReference type="Gene3D" id="3.40.50.1000">
    <property type="entry name" value="HAD superfamily/HAD-like"/>
    <property type="match status" value="1"/>
</dbReference>
<reference evidence="16 17" key="1">
    <citation type="submission" date="2018-08" db="EMBL/GenBank/DDBJ databases">
        <title>Aphanomyces genome sequencing and annotation.</title>
        <authorList>
            <person name="Minardi D."/>
            <person name="Oidtmann B."/>
            <person name="Van Der Giezen M."/>
            <person name="Studholme D.J."/>
        </authorList>
    </citation>
    <scope>NUCLEOTIDE SEQUENCE [LARGE SCALE GENOMIC DNA]</scope>
    <source>
        <strain evidence="16 17">Sv</strain>
    </source>
</reference>
<evidence type="ECO:0000256" key="13">
    <source>
        <dbReference type="PIRSR" id="PIRSR606539-3"/>
    </source>
</evidence>
<evidence type="ECO:0000256" key="7">
    <source>
        <dbReference type="ARBA" id="ARBA00022842"/>
    </source>
</evidence>
<keyword evidence="9 14" id="KW-1133">Transmembrane helix</keyword>
<evidence type="ECO:0000256" key="3">
    <source>
        <dbReference type="ARBA" id="ARBA00022692"/>
    </source>
</evidence>
<keyword evidence="4 13" id="KW-0479">Metal-binding</keyword>
<comment type="caution">
    <text evidence="16">The sequence shown here is derived from an EMBL/GenBank/DDBJ whole genome shotgun (WGS) entry which is preliminary data.</text>
</comment>
<keyword evidence="7 13" id="KW-0460">Magnesium</keyword>
<gene>
    <name evidence="16" type="ORF">DYB35_011711</name>
</gene>
<evidence type="ECO:0000256" key="2">
    <source>
        <dbReference type="ARBA" id="ARBA00008109"/>
    </source>
</evidence>
<keyword evidence="10 14" id="KW-0472">Membrane</keyword>